<gene>
    <name evidence="3" type="ORF">JF539_15315</name>
</gene>
<feature type="domain" description="ChsH2 rubredoxin-like zinc ribbon" evidence="2">
    <location>
        <begin position="18"/>
        <end position="49"/>
    </location>
</feature>
<dbReference type="AlphaFoldDB" id="A0A939EEE3"/>
<dbReference type="PANTHER" id="PTHR34075">
    <property type="entry name" value="BLR3430 PROTEIN"/>
    <property type="match status" value="1"/>
</dbReference>
<reference evidence="3" key="1">
    <citation type="submission" date="2020-12" db="EMBL/GenBank/DDBJ databases">
        <title>Oil enriched cultivation method for isolating marine PHA-producing bacteria.</title>
        <authorList>
            <person name="Zheng W."/>
            <person name="Yu S."/>
            <person name="Huang Y."/>
        </authorList>
    </citation>
    <scope>NUCLEOTIDE SEQUENCE</scope>
    <source>
        <strain evidence="3">SY-2-12</strain>
    </source>
</reference>
<evidence type="ECO:0000313" key="4">
    <source>
        <dbReference type="Proteomes" id="UP000664096"/>
    </source>
</evidence>
<evidence type="ECO:0000259" key="1">
    <source>
        <dbReference type="Pfam" id="PF01796"/>
    </source>
</evidence>
<dbReference type="InterPro" id="IPR052513">
    <property type="entry name" value="Thioester_dehydratase-like"/>
</dbReference>
<organism evidence="3 4">
    <name type="scientific">Roseibium aggregatum</name>
    <dbReference type="NCBI Taxonomy" id="187304"/>
    <lineage>
        <taxon>Bacteria</taxon>
        <taxon>Pseudomonadati</taxon>
        <taxon>Pseudomonadota</taxon>
        <taxon>Alphaproteobacteria</taxon>
        <taxon>Hyphomicrobiales</taxon>
        <taxon>Stappiaceae</taxon>
        <taxon>Roseibium</taxon>
    </lineage>
</organism>
<protein>
    <submittedName>
        <fullName evidence="3">Zn-ribbon domain-containing OB-fold protein</fullName>
    </submittedName>
</protein>
<accession>A0A939EEE3</accession>
<proteinExistence type="predicted"/>
<dbReference type="EMBL" id="JAEKJZ010000003">
    <property type="protein sequence ID" value="MBN9671716.1"/>
    <property type="molecule type" value="Genomic_DNA"/>
</dbReference>
<dbReference type="InterPro" id="IPR002878">
    <property type="entry name" value="ChsH2_C"/>
</dbReference>
<evidence type="ECO:0000313" key="3">
    <source>
        <dbReference type="EMBL" id="MBN9671716.1"/>
    </source>
</evidence>
<comment type="caution">
    <text evidence="3">The sequence shown here is derived from an EMBL/GenBank/DDBJ whole genome shotgun (WGS) entry which is preliminary data.</text>
</comment>
<dbReference type="Pfam" id="PF01796">
    <property type="entry name" value="OB_ChsH2_C"/>
    <property type="match status" value="1"/>
</dbReference>
<dbReference type="SUPFAM" id="SSF50249">
    <property type="entry name" value="Nucleic acid-binding proteins"/>
    <property type="match status" value="1"/>
</dbReference>
<dbReference type="Pfam" id="PF12172">
    <property type="entry name" value="zf-ChsH2"/>
    <property type="match status" value="1"/>
</dbReference>
<name>A0A939EEE3_9HYPH</name>
<feature type="domain" description="ChsH2 C-terminal OB-fold" evidence="1">
    <location>
        <begin position="51"/>
        <end position="115"/>
    </location>
</feature>
<sequence>MASLPKAGPDKAFQEHVSDGRLWLQYCDDCGEAVFMPRVLCPHCSSLSLDWRPVSGNGTVHTLTVLHQRSKPGQPERQNHAIVLVDLDEGPRMMSRLPEVAPEDIRIGMRVKARIEGKDGERAVVFDPQESDQ</sequence>
<evidence type="ECO:0000259" key="2">
    <source>
        <dbReference type="Pfam" id="PF12172"/>
    </source>
</evidence>
<dbReference type="PANTHER" id="PTHR34075:SF5">
    <property type="entry name" value="BLR3430 PROTEIN"/>
    <property type="match status" value="1"/>
</dbReference>
<dbReference type="RefSeq" id="WP_207141577.1">
    <property type="nucleotide sequence ID" value="NZ_JAEKJZ010000003.1"/>
</dbReference>
<dbReference type="InterPro" id="IPR012340">
    <property type="entry name" value="NA-bd_OB-fold"/>
</dbReference>
<dbReference type="InterPro" id="IPR022002">
    <property type="entry name" value="ChsH2_Znr"/>
</dbReference>
<dbReference type="Gene3D" id="6.10.30.10">
    <property type="match status" value="1"/>
</dbReference>
<dbReference type="Proteomes" id="UP000664096">
    <property type="component" value="Unassembled WGS sequence"/>
</dbReference>